<dbReference type="EMBL" id="JAEPCR010000119">
    <property type="protein sequence ID" value="MCG7980278.1"/>
    <property type="molecule type" value="Genomic_DNA"/>
</dbReference>
<sequence>MTEFGVDLDYRPSSYFWPLDLNKHLLTSIKGDLRREFVRGKLEENDLDSVSQEILHSDLEESERLLAGRFHPAFMGGEYLPEVEERELEIARITIASTTYDVTVVRATLINQQIHYRVVDEYDDDTLSNKTECTSSKPLTLGELEAFLNGAWTLFDVLDMNFQHVDYDLDSMLDFVMPSSEFYPDFGTLYHNRIIAWRLEKIKSLGLED</sequence>
<evidence type="ECO:0000313" key="1">
    <source>
        <dbReference type="EMBL" id="MCG7980278.1"/>
    </source>
</evidence>
<accession>A0A9E4TVX2</accession>
<dbReference type="Proteomes" id="UP000886674">
    <property type="component" value="Unassembled WGS sequence"/>
</dbReference>
<name>A0A9E4TVX2_9GAMM</name>
<evidence type="ECO:0000313" key="2">
    <source>
        <dbReference type="Proteomes" id="UP000886674"/>
    </source>
</evidence>
<dbReference type="AlphaFoldDB" id="A0A9E4TVX2"/>
<gene>
    <name evidence="1" type="ORF">JAY77_19290</name>
</gene>
<protein>
    <submittedName>
        <fullName evidence="1">Uncharacterized protein</fullName>
    </submittedName>
</protein>
<proteinExistence type="predicted"/>
<organism evidence="1 2">
    <name type="scientific">Candidatus Thiodiazotropha taylori</name>
    <dbReference type="NCBI Taxonomy" id="2792791"/>
    <lineage>
        <taxon>Bacteria</taxon>
        <taxon>Pseudomonadati</taxon>
        <taxon>Pseudomonadota</taxon>
        <taxon>Gammaproteobacteria</taxon>
        <taxon>Chromatiales</taxon>
        <taxon>Sedimenticolaceae</taxon>
        <taxon>Candidatus Thiodiazotropha</taxon>
    </lineage>
</organism>
<reference evidence="1" key="1">
    <citation type="journal article" date="2021" name="Proc. Natl. Acad. Sci. U.S.A.">
        <title>Global biogeography of chemosynthetic symbionts reveals both localized and globally distributed symbiont groups. .</title>
        <authorList>
            <person name="Osvatic J.T."/>
            <person name="Wilkins L.G.E."/>
            <person name="Leibrecht L."/>
            <person name="Leray M."/>
            <person name="Zauner S."/>
            <person name="Polzin J."/>
            <person name="Camacho Y."/>
            <person name="Gros O."/>
            <person name="van Gils J.A."/>
            <person name="Eisen J.A."/>
            <person name="Petersen J.M."/>
            <person name="Yuen B."/>
        </authorList>
    </citation>
    <scope>NUCLEOTIDE SEQUENCE</scope>
    <source>
        <strain evidence="1">MAGclacostrist055</strain>
    </source>
</reference>
<comment type="caution">
    <text evidence="1">The sequence shown here is derived from an EMBL/GenBank/DDBJ whole genome shotgun (WGS) entry which is preliminary data.</text>
</comment>